<keyword evidence="10 19" id="KW-0812">Transmembrane</keyword>
<evidence type="ECO:0000256" key="9">
    <source>
        <dbReference type="ARBA" id="ARBA00022617"/>
    </source>
</evidence>
<dbReference type="AlphaFoldDB" id="A0A974XQC4"/>
<feature type="transmembrane region" description="Helical" evidence="19">
    <location>
        <begin position="92"/>
        <end position="113"/>
    </location>
</feature>
<feature type="binding site" evidence="17">
    <location>
        <position position="83"/>
    </location>
    <ligand>
        <name>a ubiquinone</name>
        <dbReference type="ChEBI" id="CHEBI:16389"/>
    </ligand>
</feature>
<dbReference type="GO" id="GO:0009055">
    <property type="term" value="F:electron transfer activity"/>
    <property type="evidence" value="ECO:0007669"/>
    <property type="project" value="TreeGrafter"/>
</dbReference>
<feature type="transmembrane region" description="Helical" evidence="19">
    <location>
        <begin position="17"/>
        <end position="39"/>
    </location>
</feature>
<dbReference type="PANTHER" id="PTHR38689">
    <property type="entry name" value="SUCCINATE DEHYDROGENASE HYDROPHOBIC MEMBRANE ANCHOR SUBUNIT"/>
    <property type="match status" value="1"/>
</dbReference>
<dbReference type="EMBL" id="CP071504">
    <property type="protein sequence ID" value="QSX31346.1"/>
    <property type="molecule type" value="Genomic_DNA"/>
</dbReference>
<dbReference type="InterPro" id="IPR000701">
    <property type="entry name" value="SuccDH_FuR_B_TM-su"/>
</dbReference>
<dbReference type="GO" id="GO:0020037">
    <property type="term" value="F:heme binding"/>
    <property type="evidence" value="ECO:0007669"/>
    <property type="project" value="InterPro"/>
</dbReference>
<evidence type="ECO:0000256" key="6">
    <source>
        <dbReference type="ARBA" id="ARBA00022475"/>
    </source>
</evidence>
<name>A0A974XQC4_9GAMM</name>
<comment type="function">
    <text evidence="1 16">Membrane-anchoring subunit of succinate dehydrogenase (SDH).</text>
</comment>
<keyword evidence="21" id="KW-1185">Reference proteome</keyword>
<keyword evidence="15 16" id="KW-0472">Membrane</keyword>
<dbReference type="Proteomes" id="UP000663281">
    <property type="component" value="Chromosome"/>
</dbReference>
<comment type="pathway">
    <text evidence="3 16">Carbohydrate metabolism; tricarboxylic acid cycle.</text>
</comment>
<comment type="subcellular location">
    <subcellularLocation>
        <location evidence="2 16">Cell inner membrane</location>
        <topology evidence="2 16">Multi-pass membrane protein</topology>
    </subcellularLocation>
</comment>
<evidence type="ECO:0000256" key="8">
    <source>
        <dbReference type="ARBA" id="ARBA00022532"/>
    </source>
</evidence>
<evidence type="ECO:0000256" key="18">
    <source>
        <dbReference type="PIRSR" id="PIRSR000169-2"/>
    </source>
</evidence>
<sequence>MVTNAASFGRSGVHDFILLRASAVILACYTIFLVSFIALSSPLTFDIWHGLFSALPMKVFTLLALIAVLIHAWIGVWQVLTDYVKNVALRGVLQFAFVVAAFSYLAAGTVIVWGV</sequence>
<dbReference type="InterPro" id="IPR014312">
    <property type="entry name" value="Succ_DH_anchor"/>
</dbReference>
<keyword evidence="14 18" id="KW-0408">Iron</keyword>
<keyword evidence="12 16" id="KW-0249">Electron transport</keyword>
<dbReference type="PANTHER" id="PTHR38689:SF1">
    <property type="entry name" value="SUCCINATE DEHYDROGENASE HYDROPHOBIC MEMBRANE ANCHOR SUBUNIT"/>
    <property type="match status" value="1"/>
</dbReference>
<evidence type="ECO:0000256" key="4">
    <source>
        <dbReference type="ARBA" id="ARBA00019425"/>
    </source>
</evidence>
<evidence type="ECO:0000256" key="16">
    <source>
        <dbReference type="PIRNR" id="PIRNR000169"/>
    </source>
</evidence>
<evidence type="ECO:0000256" key="2">
    <source>
        <dbReference type="ARBA" id="ARBA00004429"/>
    </source>
</evidence>
<evidence type="ECO:0000313" key="20">
    <source>
        <dbReference type="EMBL" id="QSX31346.1"/>
    </source>
</evidence>
<dbReference type="KEGG" id="scyp:JYB88_06850"/>
<evidence type="ECO:0000256" key="11">
    <source>
        <dbReference type="ARBA" id="ARBA00022723"/>
    </source>
</evidence>
<evidence type="ECO:0000256" key="17">
    <source>
        <dbReference type="PIRSR" id="PIRSR000169-1"/>
    </source>
</evidence>
<dbReference type="SUPFAM" id="SSF81343">
    <property type="entry name" value="Fumarate reductase respiratory complex transmembrane subunits"/>
    <property type="match status" value="1"/>
</dbReference>
<evidence type="ECO:0000256" key="5">
    <source>
        <dbReference type="ARBA" id="ARBA00022448"/>
    </source>
</evidence>
<keyword evidence="9 18" id="KW-0349">Heme</keyword>
<dbReference type="RefSeq" id="WP_207325921.1">
    <property type="nucleotide sequence ID" value="NZ_CP071504.1"/>
</dbReference>
<protein>
    <recommendedName>
        <fullName evidence="4 16">Succinate dehydrogenase hydrophobic membrane anchor subunit</fullName>
    </recommendedName>
</protein>
<dbReference type="GO" id="GO:0046872">
    <property type="term" value="F:metal ion binding"/>
    <property type="evidence" value="ECO:0007669"/>
    <property type="project" value="UniProtKB-KW"/>
</dbReference>
<keyword evidence="7 16" id="KW-0997">Cell inner membrane</keyword>
<reference evidence="20 21" key="1">
    <citation type="submission" date="2021-03" db="EMBL/GenBank/DDBJ databases">
        <title>Novel species identification of genus Shewanella.</title>
        <authorList>
            <person name="Liu G."/>
            <person name="Zhang Q."/>
        </authorList>
    </citation>
    <scope>NUCLEOTIDE SEQUENCE [LARGE SCALE GENOMIC DNA]</scope>
    <source>
        <strain evidence="20 21">FJAT-53726</strain>
    </source>
</reference>
<dbReference type="Gene3D" id="1.20.1300.10">
    <property type="entry name" value="Fumarate reductase/succinate dehydrogenase, transmembrane subunit"/>
    <property type="match status" value="1"/>
</dbReference>
<feature type="binding site" description="axial binding residue" evidence="18">
    <location>
        <position position="71"/>
    </location>
    <ligand>
        <name>heme</name>
        <dbReference type="ChEBI" id="CHEBI:30413"/>
        <note>ligand shared with second transmembrane subunit</note>
    </ligand>
    <ligandPart>
        <name>Fe</name>
        <dbReference type="ChEBI" id="CHEBI:18248"/>
    </ligandPart>
</feature>
<comment type="cofactor">
    <cofactor evidence="18">
        <name>heme</name>
        <dbReference type="ChEBI" id="CHEBI:30413"/>
    </cofactor>
    <text evidence="18">The heme is bound between the two transmembrane subunits.</text>
</comment>
<keyword evidence="5 16" id="KW-0813">Transport</keyword>
<dbReference type="GO" id="GO:0006099">
    <property type="term" value="P:tricarboxylic acid cycle"/>
    <property type="evidence" value="ECO:0007669"/>
    <property type="project" value="UniProtKB-UniRule"/>
</dbReference>
<evidence type="ECO:0000256" key="1">
    <source>
        <dbReference type="ARBA" id="ARBA00004050"/>
    </source>
</evidence>
<dbReference type="Pfam" id="PF01127">
    <property type="entry name" value="Sdh_cyt"/>
    <property type="match status" value="1"/>
</dbReference>
<keyword evidence="13 19" id="KW-1133">Transmembrane helix</keyword>
<evidence type="ECO:0000256" key="14">
    <source>
        <dbReference type="ARBA" id="ARBA00023004"/>
    </source>
</evidence>
<gene>
    <name evidence="20" type="primary">sdhD</name>
    <name evidence="20" type="ORF">JYB88_06850</name>
</gene>
<dbReference type="GO" id="GO:0005886">
    <property type="term" value="C:plasma membrane"/>
    <property type="evidence" value="ECO:0007669"/>
    <property type="project" value="UniProtKB-SubCell"/>
</dbReference>
<dbReference type="GO" id="GO:0017004">
    <property type="term" value="P:cytochrome complex assembly"/>
    <property type="evidence" value="ECO:0007669"/>
    <property type="project" value="TreeGrafter"/>
</dbReference>
<dbReference type="PIRSF" id="PIRSF000169">
    <property type="entry name" value="SDH_D"/>
    <property type="match status" value="1"/>
</dbReference>
<accession>A0A974XQC4</accession>
<evidence type="ECO:0000256" key="3">
    <source>
        <dbReference type="ARBA" id="ARBA00005163"/>
    </source>
</evidence>
<evidence type="ECO:0000256" key="15">
    <source>
        <dbReference type="ARBA" id="ARBA00023136"/>
    </source>
</evidence>
<evidence type="ECO:0000256" key="7">
    <source>
        <dbReference type="ARBA" id="ARBA00022519"/>
    </source>
</evidence>
<keyword evidence="8 16" id="KW-0816">Tricarboxylic acid cycle</keyword>
<dbReference type="InterPro" id="IPR034804">
    <property type="entry name" value="SQR/QFR_C/D"/>
</dbReference>
<feature type="transmembrane region" description="Helical" evidence="19">
    <location>
        <begin position="59"/>
        <end position="80"/>
    </location>
</feature>
<dbReference type="NCBIfam" id="TIGR02968">
    <property type="entry name" value="succ_dehyd_anc"/>
    <property type="match status" value="1"/>
</dbReference>
<proteinExistence type="predicted"/>
<evidence type="ECO:0000256" key="10">
    <source>
        <dbReference type="ARBA" id="ARBA00022692"/>
    </source>
</evidence>
<dbReference type="CDD" id="cd03494">
    <property type="entry name" value="SQR_TypeC_SdhD"/>
    <property type="match status" value="1"/>
</dbReference>
<organism evidence="20 21">
    <name type="scientific">Shewanella cyperi</name>
    <dbReference type="NCBI Taxonomy" id="2814292"/>
    <lineage>
        <taxon>Bacteria</taxon>
        <taxon>Pseudomonadati</taxon>
        <taxon>Pseudomonadota</taxon>
        <taxon>Gammaproteobacteria</taxon>
        <taxon>Alteromonadales</taxon>
        <taxon>Shewanellaceae</taxon>
        <taxon>Shewanella</taxon>
    </lineage>
</organism>
<keyword evidence="11 18" id="KW-0479">Metal-binding</keyword>
<keyword evidence="6 16" id="KW-1003">Cell membrane</keyword>
<evidence type="ECO:0000256" key="13">
    <source>
        <dbReference type="ARBA" id="ARBA00022989"/>
    </source>
</evidence>
<evidence type="ECO:0000256" key="19">
    <source>
        <dbReference type="SAM" id="Phobius"/>
    </source>
</evidence>
<evidence type="ECO:0000313" key="21">
    <source>
        <dbReference type="Proteomes" id="UP000663281"/>
    </source>
</evidence>
<evidence type="ECO:0000256" key="12">
    <source>
        <dbReference type="ARBA" id="ARBA00022982"/>
    </source>
</evidence>